<dbReference type="AlphaFoldDB" id="A0A314UU76"/>
<name>A0A314UU76_PRUYE</name>
<reference evidence="1 2" key="1">
    <citation type="submission" date="2018-02" db="EMBL/GenBank/DDBJ databases">
        <title>Draft genome of wild Prunus yedoensis var. nudiflora.</title>
        <authorList>
            <person name="Baek S."/>
            <person name="Kim J.-H."/>
            <person name="Choi K."/>
            <person name="Kim G.-B."/>
            <person name="Cho A."/>
            <person name="Jang H."/>
            <person name="Shin C.-H."/>
            <person name="Yu H.-J."/>
            <person name="Mun J.-H."/>
        </authorList>
    </citation>
    <scope>NUCLEOTIDE SEQUENCE [LARGE SCALE GENOMIC DNA]</scope>
    <source>
        <strain evidence="2">cv. Jeju island</strain>
        <tissue evidence="1">Leaf</tissue>
    </source>
</reference>
<evidence type="ECO:0000313" key="1">
    <source>
        <dbReference type="EMBL" id="PQM40990.1"/>
    </source>
</evidence>
<dbReference type="Proteomes" id="UP000250321">
    <property type="component" value="Unassembled WGS sequence"/>
</dbReference>
<comment type="caution">
    <text evidence="1">The sequence shown here is derived from an EMBL/GenBank/DDBJ whole genome shotgun (WGS) entry which is preliminary data.</text>
</comment>
<dbReference type="EMBL" id="PJQY01003002">
    <property type="protein sequence ID" value="PQM40990.1"/>
    <property type="molecule type" value="Genomic_DNA"/>
</dbReference>
<proteinExistence type="predicted"/>
<protein>
    <submittedName>
        <fullName evidence="1">Uncharacterized protein</fullName>
    </submittedName>
</protein>
<evidence type="ECO:0000313" key="2">
    <source>
        <dbReference type="Proteomes" id="UP000250321"/>
    </source>
</evidence>
<gene>
    <name evidence="1" type="ORF">Pyn_24574</name>
</gene>
<organism evidence="1 2">
    <name type="scientific">Prunus yedoensis var. nudiflora</name>
    <dbReference type="NCBI Taxonomy" id="2094558"/>
    <lineage>
        <taxon>Eukaryota</taxon>
        <taxon>Viridiplantae</taxon>
        <taxon>Streptophyta</taxon>
        <taxon>Embryophyta</taxon>
        <taxon>Tracheophyta</taxon>
        <taxon>Spermatophyta</taxon>
        <taxon>Magnoliopsida</taxon>
        <taxon>eudicotyledons</taxon>
        <taxon>Gunneridae</taxon>
        <taxon>Pentapetalae</taxon>
        <taxon>rosids</taxon>
        <taxon>fabids</taxon>
        <taxon>Rosales</taxon>
        <taxon>Rosaceae</taxon>
        <taxon>Amygdaloideae</taxon>
        <taxon>Amygdaleae</taxon>
        <taxon>Prunus</taxon>
    </lineage>
</organism>
<keyword evidence="2" id="KW-1185">Reference proteome</keyword>
<accession>A0A314UU76</accession>
<sequence length="80" mass="8354">MTNLHFSAIQSDWISSIVVGGSLLLVEVERVDGDVAGGALIEDEGMIEVGKVASAATSVADGASYIVKILAMSRQSPQYK</sequence>